<organism evidence="8 9">
    <name type="scientific">Actinocorallia longicatena</name>
    <dbReference type="NCBI Taxonomy" id="111803"/>
    <lineage>
        <taxon>Bacteria</taxon>
        <taxon>Bacillati</taxon>
        <taxon>Actinomycetota</taxon>
        <taxon>Actinomycetes</taxon>
        <taxon>Streptosporangiales</taxon>
        <taxon>Thermomonosporaceae</taxon>
        <taxon>Actinocorallia</taxon>
    </lineage>
</organism>
<keyword evidence="3 6" id="KW-0812">Transmembrane</keyword>
<protein>
    <submittedName>
        <fullName evidence="8">Cation diffusion facilitator family transporter</fullName>
    </submittedName>
</protein>
<dbReference type="Gene3D" id="3.30.70.1350">
    <property type="entry name" value="Cation efflux protein, cytoplasmic domain"/>
    <property type="match status" value="1"/>
</dbReference>
<accession>A0ABP6QDA8</accession>
<dbReference type="RefSeq" id="WP_344831206.1">
    <property type="nucleotide sequence ID" value="NZ_BAAAUV010000010.1"/>
</dbReference>
<dbReference type="InterPro" id="IPR036837">
    <property type="entry name" value="Cation_efflux_CTD_sf"/>
</dbReference>
<name>A0ABP6QDA8_9ACTN</name>
<evidence type="ECO:0000313" key="9">
    <source>
        <dbReference type="Proteomes" id="UP001501237"/>
    </source>
</evidence>
<keyword evidence="4 6" id="KW-1133">Transmembrane helix</keyword>
<feature type="transmembrane region" description="Helical" evidence="6">
    <location>
        <begin position="193"/>
        <end position="214"/>
    </location>
</feature>
<dbReference type="InterPro" id="IPR040177">
    <property type="entry name" value="SLC30A9"/>
</dbReference>
<keyword evidence="9" id="KW-1185">Reference proteome</keyword>
<dbReference type="SUPFAM" id="SSF161111">
    <property type="entry name" value="Cation efflux protein transmembrane domain-like"/>
    <property type="match status" value="1"/>
</dbReference>
<evidence type="ECO:0000256" key="4">
    <source>
        <dbReference type="ARBA" id="ARBA00022989"/>
    </source>
</evidence>
<sequence length="327" mass="34982">MAEERSESTVTVLVALGANLGIAVAKTAAAVITGSSAMASEAAHSYTDTGNEVLLLFGLRRSARPADRRHPFGYGKERYFWSLLVAVAIFGMGALFAFLQGFGTLFGGGESESDPLVGYVVLAVAFVLEGVSFLQGTRTVLRAAAEEDLPLAAYLRRTDEPTSVSVVMEDAAALIGLIFAFLGLFLHQITGNAFWDGLASLFIGAVLTVVAFLLGRINKDLLIGNQADPRLVSGIRKIFAAAPEIDWVVDIVTMTVGADQVLACARLDFKDGLTSSEVERVCVRLDHDVRGAYPEIGEVFIEPVPRDDPELRARVVARYGESGPLTK</sequence>
<evidence type="ECO:0000313" key="8">
    <source>
        <dbReference type="EMBL" id="GAA3219416.1"/>
    </source>
</evidence>
<feature type="transmembrane region" description="Helical" evidence="6">
    <location>
        <begin position="79"/>
        <end position="104"/>
    </location>
</feature>
<evidence type="ECO:0000256" key="5">
    <source>
        <dbReference type="ARBA" id="ARBA00023136"/>
    </source>
</evidence>
<comment type="subcellular location">
    <subcellularLocation>
        <location evidence="1">Membrane</location>
        <topology evidence="1">Multi-pass membrane protein</topology>
    </subcellularLocation>
</comment>
<feature type="transmembrane region" description="Helical" evidence="6">
    <location>
        <begin position="116"/>
        <end position="134"/>
    </location>
</feature>
<dbReference type="SUPFAM" id="SSF160240">
    <property type="entry name" value="Cation efflux protein cytoplasmic domain-like"/>
    <property type="match status" value="1"/>
</dbReference>
<dbReference type="InterPro" id="IPR002524">
    <property type="entry name" value="Cation_efflux"/>
</dbReference>
<dbReference type="NCBIfam" id="TIGR01297">
    <property type="entry name" value="CDF"/>
    <property type="match status" value="1"/>
</dbReference>
<comment type="caution">
    <text evidence="8">The sequence shown here is derived from an EMBL/GenBank/DDBJ whole genome shotgun (WGS) entry which is preliminary data.</text>
</comment>
<keyword evidence="2" id="KW-0813">Transport</keyword>
<feature type="transmembrane region" description="Helical" evidence="6">
    <location>
        <begin position="166"/>
        <end position="187"/>
    </location>
</feature>
<evidence type="ECO:0000256" key="2">
    <source>
        <dbReference type="ARBA" id="ARBA00022448"/>
    </source>
</evidence>
<dbReference type="EMBL" id="BAAAUV010000010">
    <property type="protein sequence ID" value="GAA3219416.1"/>
    <property type="molecule type" value="Genomic_DNA"/>
</dbReference>
<keyword evidence="5 6" id="KW-0472">Membrane</keyword>
<evidence type="ECO:0000259" key="7">
    <source>
        <dbReference type="Pfam" id="PF01545"/>
    </source>
</evidence>
<dbReference type="InterPro" id="IPR058533">
    <property type="entry name" value="Cation_efflux_TM"/>
</dbReference>
<gene>
    <name evidence="8" type="ORF">GCM10010468_43450</name>
</gene>
<feature type="domain" description="Cation efflux protein transmembrane" evidence="7">
    <location>
        <begin position="12"/>
        <end position="222"/>
    </location>
</feature>
<evidence type="ECO:0000256" key="6">
    <source>
        <dbReference type="SAM" id="Phobius"/>
    </source>
</evidence>
<dbReference type="PANTHER" id="PTHR13414:SF9">
    <property type="entry name" value="PROTON-COUPLED ZINC ANTIPORTER SLC30A9, MITOCHONDRIAL"/>
    <property type="match status" value="1"/>
</dbReference>
<dbReference type="InterPro" id="IPR027469">
    <property type="entry name" value="Cation_efflux_TMD_sf"/>
</dbReference>
<evidence type="ECO:0000256" key="1">
    <source>
        <dbReference type="ARBA" id="ARBA00004141"/>
    </source>
</evidence>
<dbReference type="PANTHER" id="PTHR13414">
    <property type="entry name" value="HUEL-CATION TRANSPORTER"/>
    <property type="match status" value="1"/>
</dbReference>
<dbReference type="Pfam" id="PF01545">
    <property type="entry name" value="Cation_efflux"/>
    <property type="match status" value="1"/>
</dbReference>
<proteinExistence type="predicted"/>
<reference evidence="9" key="1">
    <citation type="journal article" date="2019" name="Int. J. Syst. Evol. Microbiol.">
        <title>The Global Catalogue of Microorganisms (GCM) 10K type strain sequencing project: providing services to taxonomists for standard genome sequencing and annotation.</title>
        <authorList>
            <consortium name="The Broad Institute Genomics Platform"/>
            <consortium name="The Broad Institute Genome Sequencing Center for Infectious Disease"/>
            <person name="Wu L."/>
            <person name="Ma J."/>
        </authorList>
    </citation>
    <scope>NUCLEOTIDE SEQUENCE [LARGE SCALE GENOMIC DNA]</scope>
    <source>
        <strain evidence="9">JCM 9377</strain>
    </source>
</reference>
<dbReference type="Proteomes" id="UP001501237">
    <property type="component" value="Unassembled WGS sequence"/>
</dbReference>
<evidence type="ECO:0000256" key="3">
    <source>
        <dbReference type="ARBA" id="ARBA00022692"/>
    </source>
</evidence>
<dbReference type="Gene3D" id="1.20.1510.10">
    <property type="entry name" value="Cation efflux protein transmembrane domain"/>
    <property type="match status" value="1"/>
</dbReference>